<dbReference type="RefSeq" id="WP_099147952.1">
    <property type="nucleotide sequence ID" value="NZ_PDUD01000001.1"/>
</dbReference>
<keyword evidence="5" id="KW-1185">Reference proteome</keyword>
<sequence>MNLTCIIIEDEPLARNLLTEYIAMISTLELLESFSNPVKALDFLRTREPDILFLDVQMPEITGISLLKILKTKPIVILTTAYSEYAIEGYELDVTDYLLKPITFERFLKAVEKATDRLADPGNSSAKGTTIREEAPATLQPIDYLFVKDGTRHVKLRLNEIRFIKGLKDYIAIHTPKGKITTLQRLKTLEEQLPASHFVRVHHSYIVALEWIDIIDRDSVQIGETVIPVSDTYRKAFKAIIDQKHLDNLGH</sequence>
<accession>A0A2D0NIZ2</accession>
<dbReference type="Proteomes" id="UP000223913">
    <property type="component" value="Unassembled WGS sequence"/>
</dbReference>
<dbReference type="InterPro" id="IPR007492">
    <property type="entry name" value="LytTR_DNA-bd_dom"/>
</dbReference>
<dbReference type="Gene3D" id="2.40.50.1020">
    <property type="entry name" value="LytTr DNA-binding domain"/>
    <property type="match status" value="1"/>
</dbReference>
<evidence type="ECO:0000256" key="1">
    <source>
        <dbReference type="PROSITE-ProRule" id="PRU00169"/>
    </source>
</evidence>
<dbReference type="PANTHER" id="PTHR37299">
    <property type="entry name" value="TRANSCRIPTIONAL REGULATOR-RELATED"/>
    <property type="match status" value="1"/>
</dbReference>
<dbReference type="Pfam" id="PF04397">
    <property type="entry name" value="LytTR"/>
    <property type="match status" value="1"/>
</dbReference>
<dbReference type="Gene3D" id="3.40.50.2300">
    <property type="match status" value="1"/>
</dbReference>
<evidence type="ECO:0000313" key="4">
    <source>
        <dbReference type="EMBL" id="PHN08360.1"/>
    </source>
</evidence>
<feature type="modified residue" description="4-aspartylphosphate" evidence="1">
    <location>
        <position position="55"/>
    </location>
</feature>
<feature type="domain" description="HTH LytTR-type" evidence="3">
    <location>
        <begin position="145"/>
        <end position="243"/>
    </location>
</feature>
<dbReference type="Pfam" id="PF00072">
    <property type="entry name" value="Response_reg"/>
    <property type="match status" value="1"/>
</dbReference>
<evidence type="ECO:0000259" key="2">
    <source>
        <dbReference type="PROSITE" id="PS50110"/>
    </source>
</evidence>
<dbReference type="InterPro" id="IPR001789">
    <property type="entry name" value="Sig_transdc_resp-reg_receiver"/>
</dbReference>
<dbReference type="PROSITE" id="PS50110">
    <property type="entry name" value="RESPONSE_REGULATORY"/>
    <property type="match status" value="1"/>
</dbReference>
<feature type="domain" description="Response regulatory" evidence="2">
    <location>
        <begin position="4"/>
        <end position="115"/>
    </location>
</feature>
<name>A0A2D0NIZ2_FLAN2</name>
<dbReference type="PROSITE" id="PS50930">
    <property type="entry name" value="HTH_LYTTR"/>
    <property type="match status" value="1"/>
</dbReference>
<dbReference type="EMBL" id="PDUD01000001">
    <property type="protein sequence ID" value="PHN08360.1"/>
    <property type="molecule type" value="Genomic_DNA"/>
</dbReference>
<dbReference type="InterPro" id="IPR011006">
    <property type="entry name" value="CheY-like_superfamily"/>
</dbReference>
<dbReference type="SMART" id="SM00850">
    <property type="entry name" value="LytTR"/>
    <property type="match status" value="1"/>
</dbReference>
<dbReference type="GO" id="GO:0000156">
    <property type="term" value="F:phosphorelay response regulator activity"/>
    <property type="evidence" value="ECO:0007669"/>
    <property type="project" value="InterPro"/>
</dbReference>
<dbReference type="PANTHER" id="PTHR37299:SF1">
    <property type="entry name" value="STAGE 0 SPORULATION PROTEIN A HOMOLOG"/>
    <property type="match status" value="1"/>
</dbReference>
<evidence type="ECO:0000259" key="3">
    <source>
        <dbReference type="PROSITE" id="PS50930"/>
    </source>
</evidence>
<dbReference type="AlphaFoldDB" id="A0A2D0NIZ2"/>
<proteinExistence type="predicted"/>
<reference evidence="4 5" key="1">
    <citation type="submission" date="2017-10" db="EMBL/GenBank/DDBJ databases">
        <title>The draft genome sequence of Lewinella nigricans NBRC 102662.</title>
        <authorList>
            <person name="Wang K."/>
        </authorList>
    </citation>
    <scope>NUCLEOTIDE SEQUENCE [LARGE SCALE GENOMIC DNA]</scope>
    <source>
        <strain evidence="4 5">NBRC 102662</strain>
    </source>
</reference>
<dbReference type="SMART" id="SM00448">
    <property type="entry name" value="REC"/>
    <property type="match status" value="1"/>
</dbReference>
<keyword evidence="1" id="KW-0597">Phosphoprotein</keyword>
<organism evidence="4 5">
    <name type="scientific">Flavilitoribacter nigricans (strain ATCC 23147 / DSM 23189 / NBRC 102662 / NCIMB 1420 / SS-2)</name>
    <name type="common">Lewinella nigricans</name>
    <dbReference type="NCBI Taxonomy" id="1122177"/>
    <lineage>
        <taxon>Bacteria</taxon>
        <taxon>Pseudomonadati</taxon>
        <taxon>Bacteroidota</taxon>
        <taxon>Saprospiria</taxon>
        <taxon>Saprospirales</taxon>
        <taxon>Lewinellaceae</taxon>
        <taxon>Flavilitoribacter</taxon>
    </lineage>
</organism>
<gene>
    <name evidence="4" type="ORF">CRP01_00155</name>
</gene>
<dbReference type="InterPro" id="IPR046947">
    <property type="entry name" value="LytR-like"/>
</dbReference>
<protein>
    <submittedName>
        <fullName evidence="4">DNA-binding response regulator</fullName>
    </submittedName>
</protein>
<evidence type="ECO:0000313" key="5">
    <source>
        <dbReference type="Proteomes" id="UP000223913"/>
    </source>
</evidence>
<keyword evidence="4" id="KW-0238">DNA-binding</keyword>
<dbReference type="OrthoDB" id="1646880at2"/>
<comment type="caution">
    <text evidence="4">The sequence shown here is derived from an EMBL/GenBank/DDBJ whole genome shotgun (WGS) entry which is preliminary data.</text>
</comment>
<dbReference type="SUPFAM" id="SSF52172">
    <property type="entry name" value="CheY-like"/>
    <property type="match status" value="1"/>
</dbReference>
<dbReference type="GO" id="GO:0003677">
    <property type="term" value="F:DNA binding"/>
    <property type="evidence" value="ECO:0007669"/>
    <property type="project" value="UniProtKB-KW"/>
</dbReference>